<keyword evidence="3" id="KW-1185">Reference proteome</keyword>
<dbReference type="OrthoDB" id="10268090at2759"/>
<dbReference type="SUPFAM" id="SSF51735">
    <property type="entry name" value="NAD(P)-binding Rossmann-fold domains"/>
    <property type="match status" value="1"/>
</dbReference>
<feature type="domain" description="Saccharopine dehydrogenase NADP binding" evidence="1">
    <location>
        <begin position="14"/>
        <end position="131"/>
    </location>
</feature>
<evidence type="ECO:0000313" key="2">
    <source>
        <dbReference type="EMBL" id="KXN70133.1"/>
    </source>
</evidence>
<dbReference type="Pfam" id="PF03435">
    <property type="entry name" value="Sacchrp_dh_NADP"/>
    <property type="match status" value="1"/>
</dbReference>
<dbReference type="PANTHER" id="PTHR43781">
    <property type="entry name" value="SACCHAROPINE DEHYDROGENASE"/>
    <property type="match status" value="1"/>
</dbReference>
<accession>A0A137P552</accession>
<dbReference type="Gene3D" id="3.40.50.720">
    <property type="entry name" value="NAD(P)-binding Rossmann-like Domain"/>
    <property type="match status" value="1"/>
</dbReference>
<dbReference type="AlphaFoldDB" id="A0A137P552"/>
<name>A0A137P552_CONC2</name>
<dbReference type="PANTHER" id="PTHR43781:SF1">
    <property type="entry name" value="SACCHAROPINE DEHYDROGENASE"/>
    <property type="match status" value="1"/>
</dbReference>
<dbReference type="InterPro" id="IPR005097">
    <property type="entry name" value="Sacchrp_dh_NADP-bd"/>
</dbReference>
<dbReference type="EMBL" id="KQ964512">
    <property type="protein sequence ID" value="KXN70133.1"/>
    <property type="molecule type" value="Genomic_DNA"/>
</dbReference>
<protein>
    <submittedName>
        <fullName evidence="2">Saccharopine dehydrogenase</fullName>
    </submittedName>
</protein>
<dbReference type="OMA" id="TDCLAAH"/>
<sequence>MSNFNQKLNDKAWMIYGANGYTGELIAREAVKRGLKPVLAGRNKQKNLELALELKLEAKVFDLADTDFAAQQIKGNSLVMHCAGPFSATSKPMIEACLKAQAHYLDITGEITVFEQTHSFHQQAINAGVVLCSGVGFDVIPTDCVAAALKAALPDATHLALGFDSETNLSPGTAKTNIEGMANGGKVRQDGKIITVPLAHQVRQIDFGNGEKSAMTIPWGDVSTAFYTTGIPNIEVFIPASSAIVVGAKFMNCLRPLMKLTSVQNLIKNYLGKTVQGPEEDVRDQLPTFVWGEARNAKGEMKTARVRTANTYSLTITGSLAVIDYLMNHQPEGGAYTPANLISAELVSQLPESTAIQIS</sequence>
<dbReference type="Proteomes" id="UP000070444">
    <property type="component" value="Unassembled WGS sequence"/>
</dbReference>
<organism evidence="2 3">
    <name type="scientific">Conidiobolus coronatus (strain ATCC 28846 / CBS 209.66 / NRRL 28638)</name>
    <name type="common">Delacroixia coronata</name>
    <dbReference type="NCBI Taxonomy" id="796925"/>
    <lineage>
        <taxon>Eukaryota</taxon>
        <taxon>Fungi</taxon>
        <taxon>Fungi incertae sedis</taxon>
        <taxon>Zoopagomycota</taxon>
        <taxon>Entomophthoromycotina</taxon>
        <taxon>Entomophthoromycetes</taxon>
        <taxon>Entomophthorales</taxon>
        <taxon>Ancylistaceae</taxon>
        <taxon>Conidiobolus</taxon>
    </lineage>
</organism>
<dbReference type="InterPro" id="IPR036291">
    <property type="entry name" value="NAD(P)-bd_dom_sf"/>
</dbReference>
<reference evidence="2 3" key="1">
    <citation type="journal article" date="2015" name="Genome Biol. Evol.">
        <title>Phylogenomic analyses indicate that early fungi evolved digesting cell walls of algal ancestors of land plants.</title>
        <authorList>
            <person name="Chang Y."/>
            <person name="Wang S."/>
            <person name="Sekimoto S."/>
            <person name="Aerts A.L."/>
            <person name="Choi C."/>
            <person name="Clum A."/>
            <person name="LaButti K.M."/>
            <person name="Lindquist E.A."/>
            <person name="Yee Ngan C."/>
            <person name="Ohm R.A."/>
            <person name="Salamov A.A."/>
            <person name="Grigoriev I.V."/>
            <person name="Spatafora J.W."/>
            <person name="Berbee M.L."/>
        </authorList>
    </citation>
    <scope>NUCLEOTIDE SEQUENCE [LARGE SCALE GENOMIC DNA]</scope>
    <source>
        <strain evidence="2 3">NRRL 28638</strain>
    </source>
</reference>
<gene>
    <name evidence="2" type="ORF">CONCODRAFT_70924</name>
</gene>
<evidence type="ECO:0000313" key="3">
    <source>
        <dbReference type="Proteomes" id="UP000070444"/>
    </source>
</evidence>
<proteinExistence type="predicted"/>
<evidence type="ECO:0000259" key="1">
    <source>
        <dbReference type="Pfam" id="PF03435"/>
    </source>
</evidence>